<evidence type="ECO:0000313" key="3">
    <source>
        <dbReference type="Proteomes" id="UP000709295"/>
    </source>
</evidence>
<organism evidence="2 3">
    <name type="scientific">Phytophthora aleatoria</name>
    <dbReference type="NCBI Taxonomy" id="2496075"/>
    <lineage>
        <taxon>Eukaryota</taxon>
        <taxon>Sar</taxon>
        <taxon>Stramenopiles</taxon>
        <taxon>Oomycota</taxon>
        <taxon>Peronosporomycetes</taxon>
        <taxon>Peronosporales</taxon>
        <taxon>Peronosporaceae</taxon>
        <taxon>Phytophthora</taxon>
    </lineage>
</organism>
<evidence type="ECO:0000259" key="1">
    <source>
        <dbReference type="Pfam" id="PF12697"/>
    </source>
</evidence>
<dbReference type="Proteomes" id="UP000709295">
    <property type="component" value="Unassembled WGS sequence"/>
</dbReference>
<accession>A0A8J5IA85</accession>
<reference evidence="2" key="1">
    <citation type="submission" date="2021-01" db="EMBL/GenBank/DDBJ databases">
        <title>Phytophthora aleatoria, a newly-described species from Pinus radiata is distinct from Phytophthora cactorum isolates based on comparative genomics.</title>
        <authorList>
            <person name="Mcdougal R."/>
            <person name="Panda P."/>
            <person name="Williams N."/>
            <person name="Studholme D.J."/>
        </authorList>
    </citation>
    <scope>NUCLEOTIDE SEQUENCE</scope>
    <source>
        <strain evidence="2">NZFS 4037</strain>
    </source>
</reference>
<evidence type="ECO:0000313" key="2">
    <source>
        <dbReference type="EMBL" id="KAG6947812.1"/>
    </source>
</evidence>
<feature type="domain" description="AB hydrolase-1" evidence="1">
    <location>
        <begin position="7"/>
        <end position="278"/>
    </location>
</feature>
<dbReference type="AlphaFoldDB" id="A0A8J5IA85"/>
<dbReference type="PANTHER" id="PTHR43194">
    <property type="entry name" value="HYDROLASE ALPHA/BETA FOLD FAMILY"/>
    <property type="match status" value="1"/>
</dbReference>
<dbReference type="Pfam" id="PF12697">
    <property type="entry name" value="Abhydrolase_6"/>
    <property type="match status" value="1"/>
</dbReference>
<dbReference type="InterPro" id="IPR000073">
    <property type="entry name" value="AB_hydrolase_1"/>
</dbReference>
<dbReference type="EMBL" id="JAENGY010001654">
    <property type="protein sequence ID" value="KAG6947812.1"/>
    <property type="molecule type" value="Genomic_DNA"/>
</dbReference>
<keyword evidence="3" id="KW-1185">Reference proteome</keyword>
<comment type="caution">
    <text evidence="2">The sequence shown here is derived from an EMBL/GenBank/DDBJ whole genome shotgun (WGS) entry which is preliminary data.</text>
</comment>
<sequence length="305" mass="34014">MSKAATLLFAHGGGFCKETWEPIMRRLKSSSLLQTVNTQFVSFDFKYHGSNRDESVEAKVDLDNPAGPRVHHPASDLTAWTSAEVLQQARAVKSKSVDTPLIGIGHSMGASAMWNTEAQYPGTFDGLILFEPVYGNLSSNIATFLMSITLQRESSWPSRAAAEEHLRNFRNFAAWDRESLDAYMKGALVEDEKTGKTVLACSTPIEASLYCHKLLNMNDQQLARPKCPIFFHYGSRTKMLLPPDFKELSDKWPSIYTLENPIDDSSHAMVLEKPAESAQNILDNLQQLEPFSEEPQLNVASASRL</sequence>
<protein>
    <recommendedName>
        <fullName evidence="1">AB hydrolase-1 domain-containing protein</fullName>
    </recommendedName>
</protein>
<proteinExistence type="predicted"/>
<gene>
    <name evidence="2" type="ORF">JG688_00015396</name>
</gene>
<dbReference type="PANTHER" id="PTHR43194:SF2">
    <property type="entry name" value="PEROXISOMAL MEMBRANE PROTEIN LPX1"/>
    <property type="match status" value="1"/>
</dbReference>
<name>A0A8J5IA85_9STRA</name>
<dbReference type="InterPro" id="IPR050228">
    <property type="entry name" value="Carboxylesterase_BioH"/>
</dbReference>